<organism evidence="1">
    <name type="scientific">viral metagenome</name>
    <dbReference type="NCBI Taxonomy" id="1070528"/>
    <lineage>
        <taxon>unclassified sequences</taxon>
        <taxon>metagenomes</taxon>
        <taxon>organismal metagenomes</taxon>
    </lineage>
</organism>
<accession>A0A2V0RC08</accession>
<sequence length="111" mass="12459">MSITPLRHKSSATKLTYDSDMRELMEQFGVIDFEVHPQNVGPIKGESWEMAATMSMLGRPGNYTGTLEDYSDSVASFGPVRGVNVKRKLLKHEKLYTYSDFSTVDVSPDVH</sequence>
<dbReference type="AlphaFoldDB" id="A0A2V0RC08"/>
<evidence type="ECO:0000313" key="1">
    <source>
        <dbReference type="EMBL" id="GBH22903.1"/>
    </source>
</evidence>
<reference evidence="1" key="1">
    <citation type="submission" date="2017-04" db="EMBL/GenBank/DDBJ databases">
        <title>Unveiling RNA virosphere associated with marine microorganisms.</title>
        <authorList>
            <person name="Urayama S."/>
            <person name="Takaki Y."/>
            <person name="Nishi S."/>
            <person name="Yoshida Y."/>
            <person name="Deguchi S."/>
            <person name="Takai K."/>
            <person name="Nunoura T."/>
        </authorList>
    </citation>
    <scope>NUCLEOTIDE SEQUENCE</scope>
</reference>
<proteinExistence type="predicted"/>
<protein>
    <submittedName>
        <fullName evidence="1">Uncharacterized protein</fullName>
    </submittedName>
</protein>
<dbReference type="EMBL" id="BDQE01000162">
    <property type="protein sequence ID" value="GBH22903.1"/>
    <property type="molecule type" value="Genomic_RNA"/>
</dbReference>
<comment type="caution">
    <text evidence="1">The sequence shown here is derived from an EMBL/GenBank/DDBJ whole genome shotgun (WGS) entry which is preliminary data.</text>
</comment>
<name>A0A2V0RC08_9ZZZZ</name>